<comment type="catalytic activity">
    <reaction evidence="9 10">
        <text>a 2'-deoxyribonucleoside 5'-diphosphate + [thioredoxin]-disulfide + H2O = a ribonucleoside 5'-diphosphate + [thioredoxin]-dithiol</text>
        <dbReference type="Rhea" id="RHEA:23252"/>
        <dbReference type="Rhea" id="RHEA-COMP:10698"/>
        <dbReference type="Rhea" id="RHEA-COMP:10700"/>
        <dbReference type="ChEBI" id="CHEBI:15377"/>
        <dbReference type="ChEBI" id="CHEBI:29950"/>
        <dbReference type="ChEBI" id="CHEBI:50058"/>
        <dbReference type="ChEBI" id="CHEBI:57930"/>
        <dbReference type="ChEBI" id="CHEBI:73316"/>
        <dbReference type="EC" id="1.17.4.1"/>
    </reaction>
</comment>
<evidence type="ECO:0000256" key="4">
    <source>
        <dbReference type="ARBA" id="ARBA00022634"/>
    </source>
</evidence>
<dbReference type="InterPro" id="IPR000788">
    <property type="entry name" value="RNR_lg_C"/>
</dbReference>
<dbReference type="EMBL" id="JFAX01000005">
    <property type="protein sequence ID" value="EXI68485.1"/>
    <property type="molecule type" value="Genomic_DNA"/>
</dbReference>
<keyword evidence="3 10" id="KW-0846">Cobalamin</keyword>
<evidence type="ECO:0000313" key="12">
    <source>
        <dbReference type="EMBL" id="EXI68485.1"/>
    </source>
</evidence>
<evidence type="ECO:0000256" key="9">
    <source>
        <dbReference type="ARBA" id="ARBA00047754"/>
    </source>
</evidence>
<evidence type="ECO:0000256" key="8">
    <source>
        <dbReference type="ARBA" id="ARBA00023285"/>
    </source>
</evidence>
<dbReference type="STRING" id="1454001.AW08_01267"/>
<evidence type="ECO:0000313" key="13">
    <source>
        <dbReference type="Proteomes" id="UP000020218"/>
    </source>
</evidence>
<dbReference type="CDD" id="cd02888">
    <property type="entry name" value="RNR_II_dimer"/>
    <property type="match status" value="1"/>
</dbReference>
<feature type="domain" description="Ribonucleotide reductase large subunit C-terminal" evidence="11">
    <location>
        <begin position="99"/>
        <end position="591"/>
    </location>
</feature>
<name>A0A011NV73_9PROT</name>
<dbReference type="Gene3D" id="3.20.70.20">
    <property type="match status" value="1"/>
</dbReference>
<organism evidence="12 13">
    <name type="scientific">Candidatus Accumulibacter adjunctus</name>
    <dbReference type="NCBI Taxonomy" id="1454001"/>
    <lineage>
        <taxon>Bacteria</taxon>
        <taxon>Pseudomonadati</taxon>
        <taxon>Pseudomonadota</taxon>
        <taxon>Betaproteobacteria</taxon>
        <taxon>Candidatus Accumulibacter</taxon>
    </lineage>
</organism>
<evidence type="ECO:0000259" key="11">
    <source>
        <dbReference type="Pfam" id="PF02867"/>
    </source>
</evidence>
<sequence>MSQLTYQLPLSAIAEAPAIAPLAEQEISGEVLVEKYAKGSEATVHDVRRRVAFALAANEEEKQRAHWEARFLWAQENGFVPAGRINSAAGTTLAATLINCFVQPIGDSVVEIVDGKPGIYSALAEAAETMRRGGGVGYDFSSIRPIGALVKGTQSRASGPVSYMRVFDRSCETVESAGARRGAQMGVLRCDHPDIEVFIHAKDHGDLSNFNVSIAVTDAFMQAVETDGEVELTHRAEPSADMKRAGAFQRDDGVWVYRRVRARDLWDQVMKSTYDHAEPGILFLDRMNKDNNLYYCELIEATNPCAEQPLPPYGCCCLGSINLTLFVRSPFTIDAEFDFEAFAEVVKVSTRMLDNVLDVTAWPLERQREEAANKRRVGLGFTGLGDTLCMLRLRYDRPEAMAMGARISEFMRDAAYLASVELAKERGAFPLFNAELYLSGGNFASRLPADIKSEIRRHGLRNSHLLSIAPTGTISLAFADNASNGIEPPFSWTYSRKKRMADGTLKEYAVEDYAWRLYRHLGGDVEKLPDYFVTALEISARAHKDMVAAVAPYIDTSISKTVNVPADYPYEEFQDLYFTAWKSGLKGLATYRPNAVLGSVLSVESQKQAEDRKQPQDFEIGDANRRLTIKTLPAPVLASLRWPNRPNMLEGNMAWTYMIEHTHGKFALFVGQIEQDGRHWPFEAWVNGPEQPRGLGAVAKTLSMDMRANDHGWLALKLESLARTAGDEGFEMPFPPHGERKRMPSVVAAMAQLIQFRVDRLDSFRHEGPTPVLDAMFSRKEPKTGTDGTLSWTVDVFNPATGEDFVLGLKEITLPDGVTRPYSVWLSGNYPRALDGLTKLLSFDMRVIDPAWIGMKLRKLLDYPEPLGDFMAFIPGTRRQTNYPSTVAYLAQLIIHRYAMLGILDENGLPLQQMGILQTPAGGSAAPATAGKLCGECGNMTMIRKDGCDFCTACGAVGSCG</sequence>
<evidence type="ECO:0000256" key="2">
    <source>
        <dbReference type="ARBA" id="ARBA00007405"/>
    </source>
</evidence>
<keyword evidence="8 10" id="KW-0170">Cobalt</keyword>
<protein>
    <recommendedName>
        <fullName evidence="10">Vitamin B12-dependent ribonucleotide reductase</fullName>
        <ecNumber evidence="10">1.17.4.1</ecNumber>
    </recommendedName>
</protein>
<dbReference type="PRINTS" id="PR01183">
    <property type="entry name" value="RIBORDTASEM1"/>
</dbReference>
<gene>
    <name evidence="12" type="primary">nrdZ</name>
    <name evidence="12" type="ORF">AW08_01267</name>
</gene>
<accession>A0A011NV73</accession>
<evidence type="ECO:0000256" key="1">
    <source>
        <dbReference type="ARBA" id="ARBA00001922"/>
    </source>
</evidence>
<dbReference type="PANTHER" id="PTHR43371:SF1">
    <property type="entry name" value="RIBONUCLEOSIDE-DIPHOSPHATE REDUCTASE"/>
    <property type="match status" value="1"/>
</dbReference>
<evidence type="ECO:0000256" key="3">
    <source>
        <dbReference type="ARBA" id="ARBA00022628"/>
    </source>
</evidence>
<dbReference type="InterPro" id="IPR050862">
    <property type="entry name" value="RdRp_reductase_class-2"/>
</dbReference>
<dbReference type="GO" id="GO:0031419">
    <property type="term" value="F:cobalamin binding"/>
    <property type="evidence" value="ECO:0007669"/>
    <property type="project" value="UniProtKB-KW"/>
</dbReference>
<dbReference type="AlphaFoldDB" id="A0A011NV73"/>
<dbReference type="GO" id="GO:0000166">
    <property type="term" value="F:nucleotide binding"/>
    <property type="evidence" value="ECO:0007669"/>
    <property type="project" value="UniProtKB-KW"/>
</dbReference>
<dbReference type="Proteomes" id="UP000020218">
    <property type="component" value="Unassembled WGS sequence"/>
</dbReference>
<comment type="function">
    <text evidence="10">Catalyzes the reduction of ribonucleotides to deoxyribonucleotides. May function to provide a pool of deoxyribonucleotide precursors for DNA repair during oxygen limitation and/or for immediate growth after restoration of oxygen.</text>
</comment>
<dbReference type="NCBIfam" id="TIGR02504">
    <property type="entry name" value="NrdJ_Z"/>
    <property type="match status" value="1"/>
</dbReference>
<comment type="cofactor">
    <cofactor evidence="1 10">
        <name>adenosylcob(III)alamin</name>
        <dbReference type="ChEBI" id="CHEBI:18408"/>
    </cofactor>
</comment>
<dbReference type="InterPro" id="IPR013344">
    <property type="entry name" value="RNR_NrdJ/NrdZ"/>
</dbReference>
<keyword evidence="5 10" id="KW-0547">Nucleotide-binding</keyword>
<dbReference type="EC" id="1.17.4.1" evidence="10"/>
<evidence type="ECO:0000256" key="5">
    <source>
        <dbReference type="ARBA" id="ARBA00022741"/>
    </source>
</evidence>
<dbReference type="GO" id="GO:0071897">
    <property type="term" value="P:DNA biosynthetic process"/>
    <property type="evidence" value="ECO:0007669"/>
    <property type="project" value="UniProtKB-KW"/>
</dbReference>
<reference evidence="12" key="1">
    <citation type="submission" date="2014-02" db="EMBL/GenBank/DDBJ databases">
        <title>Expanding our view of genomic diversity in Candidatus Accumulibacter clades.</title>
        <authorList>
            <person name="Skennerton C.T."/>
            <person name="Barr J.J."/>
            <person name="Slater F.R."/>
            <person name="Bond P.L."/>
            <person name="Tyson G.W."/>
        </authorList>
    </citation>
    <scope>NUCLEOTIDE SEQUENCE [LARGE SCALE GENOMIC DNA]</scope>
</reference>
<dbReference type="SUPFAM" id="SSF51998">
    <property type="entry name" value="PFL-like glycyl radical enzymes"/>
    <property type="match status" value="1"/>
</dbReference>
<comment type="caution">
    <text evidence="12">The sequence shown here is derived from an EMBL/GenBank/DDBJ whole genome shotgun (WGS) entry which is preliminary data.</text>
</comment>
<dbReference type="GO" id="GO:0004748">
    <property type="term" value="F:ribonucleoside-diphosphate reductase activity, thioredoxin disulfide as acceptor"/>
    <property type="evidence" value="ECO:0007669"/>
    <property type="project" value="UniProtKB-EC"/>
</dbReference>
<evidence type="ECO:0000256" key="6">
    <source>
        <dbReference type="ARBA" id="ARBA00023002"/>
    </source>
</evidence>
<evidence type="ECO:0000256" key="7">
    <source>
        <dbReference type="ARBA" id="ARBA00023157"/>
    </source>
</evidence>
<dbReference type="PATRIC" id="fig|1454001.3.peg.1288"/>
<comment type="similarity">
    <text evidence="2 10">Belongs to the ribonucleoside diphosphate reductase class-2 family.</text>
</comment>
<dbReference type="PANTHER" id="PTHR43371">
    <property type="entry name" value="VITAMIN B12-DEPENDENT RIBONUCLEOTIDE REDUCTASE"/>
    <property type="match status" value="1"/>
</dbReference>
<keyword evidence="4 10" id="KW-0237">DNA synthesis</keyword>
<keyword evidence="6 10" id="KW-0560">Oxidoreductase</keyword>
<evidence type="ECO:0000256" key="10">
    <source>
        <dbReference type="RuleBase" id="RU364064"/>
    </source>
</evidence>
<keyword evidence="13" id="KW-1185">Reference proteome</keyword>
<dbReference type="Pfam" id="PF02867">
    <property type="entry name" value="Ribonuc_red_lgC"/>
    <property type="match status" value="1"/>
</dbReference>
<keyword evidence="7" id="KW-1015">Disulfide bond</keyword>
<proteinExistence type="inferred from homology"/>